<feature type="coiled-coil region" evidence="1">
    <location>
        <begin position="533"/>
        <end position="560"/>
    </location>
</feature>
<accession>A0ABS3AQK2</accession>
<keyword evidence="3" id="KW-1185">Reference proteome</keyword>
<evidence type="ECO:0000313" key="3">
    <source>
        <dbReference type="Proteomes" id="UP000722121"/>
    </source>
</evidence>
<name>A0ABS3AQK2_9BACT</name>
<comment type="caution">
    <text evidence="2">The sequence shown here is derived from an EMBL/GenBank/DDBJ whole genome shotgun (WGS) entry which is preliminary data.</text>
</comment>
<keyword evidence="1" id="KW-0175">Coiled coil</keyword>
<protein>
    <submittedName>
        <fullName evidence="2">Uncharacterized protein</fullName>
    </submittedName>
</protein>
<dbReference type="Proteomes" id="UP000722121">
    <property type="component" value="Unassembled WGS sequence"/>
</dbReference>
<evidence type="ECO:0000313" key="2">
    <source>
        <dbReference type="EMBL" id="MBN4066560.1"/>
    </source>
</evidence>
<proteinExistence type="predicted"/>
<reference evidence="2 3" key="1">
    <citation type="submission" date="2021-02" db="EMBL/GenBank/DDBJ databases">
        <title>Activity-based single-cell genomes from oceanic crustal fluid captures similar information to metagenomic and metatranscriptomic surveys with orders of magnitude less sampling.</title>
        <authorList>
            <person name="D'Angelo T.S."/>
            <person name="Orcutt B.N."/>
        </authorList>
    </citation>
    <scope>NUCLEOTIDE SEQUENCE [LARGE SCALE GENOMIC DNA]</scope>
    <source>
        <strain evidence="2">AH-315-G07</strain>
    </source>
</reference>
<dbReference type="EMBL" id="JAFITR010000006">
    <property type="protein sequence ID" value="MBN4066560.1"/>
    <property type="molecule type" value="Genomic_DNA"/>
</dbReference>
<organism evidence="2 3">
    <name type="scientific">Simkania negevensis</name>
    <dbReference type="NCBI Taxonomy" id="83561"/>
    <lineage>
        <taxon>Bacteria</taxon>
        <taxon>Pseudomonadati</taxon>
        <taxon>Chlamydiota</taxon>
        <taxon>Chlamydiia</taxon>
        <taxon>Parachlamydiales</taxon>
        <taxon>Simkaniaceae</taxon>
        <taxon>Simkania</taxon>
    </lineage>
</organism>
<gene>
    <name evidence="2" type="ORF">JYU14_00560</name>
</gene>
<evidence type="ECO:0000256" key="1">
    <source>
        <dbReference type="SAM" id="Coils"/>
    </source>
</evidence>
<sequence>MVMGIGGAGSNLRCLLENSREELVPGLFGGLYVSGVGWGGRIWKWVYWVEEIVDRWHWLRGNRFVAAVKKTHEAYHYYHTELENHSQGLSNYVGRALEGRVNEHRLMTKVKDSHAAGIDDWFAKVGSLFSDKTRDTLKRLDKIFLSAIPKERKKIDVEATVELHERVERQQRLIDLEKLSAAPIPFGYFAELCCGEELSDAGSKSVGGFVFDLKEGAKRGKVSLKPGELHRLLGEIVDHLSYTGSRVSQRKAIALGRLEIGLIDHGLEVLEEKDQRYIKEVQGYLPGTSLSYDGQTITLGRRVGDNKATSEDNHIVFEVVKIGDAVVSYDNACVAVFSEHSRAAVCMEAAHYCDQQKEAAKTSSIPLVEMEGVEQRGEFAIYQTLGLTPQSSPWPKECVPAHHSHTSRLDRGLYVVDSTNRARLDAFISILRAMVEGHYVFEGDFTEMIRYNGRGELRLTKVLNKVPFDWFLVEQWIQSCFPNNNKLYSYVMKEAWLVRRMYDRNSVAHPDAEKCYTAMKHILIGEDPVDQVAEKLADLSSMARERLKRMQEQANDFSAECRRTIIAEYNVRKVDVLIKAIGAKILTEQRRDYSPMRILKSETVKNQIVASVLVFGSTEEPYHLREEVLRMKFQWVKEELGKPESLLKSAWESGDALSQFKELLLGAGVFHNEDIKYICEELENSCSVAER</sequence>